<name>A0A841GJV8_9GAMM</name>
<reference evidence="1 2" key="1">
    <citation type="submission" date="2020-08" db="EMBL/GenBank/DDBJ databases">
        <title>Genomic Encyclopedia of Type Strains, Phase IV (KMG-IV): sequencing the most valuable type-strain genomes for metagenomic binning, comparative biology and taxonomic classification.</title>
        <authorList>
            <person name="Goeker M."/>
        </authorList>
    </citation>
    <scope>NUCLEOTIDE SEQUENCE [LARGE SCALE GENOMIC DNA]</scope>
    <source>
        <strain evidence="1 2">DSM 22975</strain>
    </source>
</reference>
<dbReference type="Proteomes" id="UP000585721">
    <property type="component" value="Unassembled WGS sequence"/>
</dbReference>
<accession>A0A841GJV8</accession>
<protein>
    <submittedName>
        <fullName evidence="1">Uncharacterized protein</fullName>
    </submittedName>
</protein>
<organism evidence="1 2">
    <name type="scientific">Tolumonas osonensis</name>
    <dbReference type="NCBI Taxonomy" id="675874"/>
    <lineage>
        <taxon>Bacteria</taxon>
        <taxon>Pseudomonadati</taxon>
        <taxon>Pseudomonadota</taxon>
        <taxon>Gammaproteobacteria</taxon>
        <taxon>Aeromonadales</taxon>
        <taxon>Aeromonadaceae</taxon>
        <taxon>Tolumonas</taxon>
    </lineage>
</organism>
<evidence type="ECO:0000313" key="2">
    <source>
        <dbReference type="Proteomes" id="UP000585721"/>
    </source>
</evidence>
<gene>
    <name evidence="1" type="ORF">HNR75_000982</name>
</gene>
<dbReference type="EMBL" id="JACHGR010000003">
    <property type="protein sequence ID" value="MBB6055100.1"/>
    <property type="molecule type" value="Genomic_DNA"/>
</dbReference>
<dbReference type="AlphaFoldDB" id="A0A841GJV8"/>
<sequence length="43" mass="4851">MTVKKKSPIPAMDQTFTILSSADRKGVTKLILLDIFSDYQLVH</sequence>
<proteinExistence type="predicted"/>
<comment type="caution">
    <text evidence="1">The sequence shown here is derived from an EMBL/GenBank/DDBJ whole genome shotgun (WGS) entry which is preliminary data.</text>
</comment>
<keyword evidence="2" id="KW-1185">Reference proteome</keyword>
<evidence type="ECO:0000313" key="1">
    <source>
        <dbReference type="EMBL" id="MBB6055100.1"/>
    </source>
</evidence>